<sequence length="49" mass="5622">MNKQTGEVVAIKKLLEEYHTAEECMNLIEVKSLIKMANHPNIVKLKEVI</sequence>
<organism evidence="1 2">
    <name type="scientific">Helianthus annuus</name>
    <name type="common">Common sunflower</name>
    <dbReference type="NCBI Taxonomy" id="4232"/>
    <lineage>
        <taxon>Eukaryota</taxon>
        <taxon>Viridiplantae</taxon>
        <taxon>Streptophyta</taxon>
        <taxon>Embryophyta</taxon>
        <taxon>Tracheophyta</taxon>
        <taxon>Spermatophyta</taxon>
        <taxon>Magnoliopsida</taxon>
        <taxon>eudicotyledons</taxon>
        <taxon>Gunneridae</taxon>
        <taxon>Pentapetalae</taxon>
        <taxon>asterids</taxon>
        <taxon>campanulids</taxon>
        <taxon>Asterales</taxon>
        <taxon>Asteraceae</taxon>
        <taxon>Asteroideae</taxon>
        <taxon>Heliantheae alliance</taxon>
        <taxon>Heliantheae</taxon>
        <taxon>Helianthus</taxon>
    </lineage>
</organism>
<dbReference type="Gramene" id="mRNA:HanXRQr2_Chr01g0016701">
    <property type="protein sequence ID" value="CDS:HanXRQr2_Chr01g0016701.1"/>
    <property type="gene ID" value="HanXRQr2_Chr01g0016701"/>
</dbReference>
<dbReference type="EMBL" id="MNCJ02000316">
    <property type="protein sequence ID" value="KAF5821669.1"/>
    <property type="molecule type" value="Genomic_DNA"/>
</dbReference>
<keyword evidence="1" id="KW-0808">Transferase</keyword>
<dbReference type="Gene3D" id="3.30.200.20">
    <property type="entry name" value="Phosphorylase Kinase, domain 1"/>
    <property type="match status" value="1"/>
</dbReference>
<dbReference type="Proteomes" id="UP000215914">
    <property type="component" value="Unassembled WGS sequence"/>
</dbReference>
<reference evidence="1" key="1">
    <citation type="journal article" date="2017" name="Nature">
        <title>The sunflower genome provides insights into oil metabolism, flowering and Asterid evolution.</title>
        <authorList>
            <person name="Badouin H."/>
            <person name="Gouzy J."/>
            <person name="Grassa C.J."/>
            <person name="Murat F."/>
            <person name="Staton S.E."/>
            <person name="Cottret L."/>
            <person name="Lelandais-Briere C."/>
            <person name="Owens G.L."/>
            <person name="Carrere S."/>
            <person name="Mayjonade B."/>
            <person name="Legrand L."/>
            <person name="Gill N."/>
            <person name="Kane N.C."/>
            <person name="Bowers J.E."/>
            <person name="Hubner S."/>
            <person name="Bellec A."/>
            <person name="Berard A."/>
            <person name="Berges H."/>
            <person name="Blanchet N."/>
            <person name="Boniface M.C."/>
            <person name="Brunel D."/>
            <person name="Catrice O."/>
            <person name="Chaidir N."/>
            <person name="Claudel C."/>
            <person name="Donnadieu C."/>
            <person name="Faraut T."/>
            <person name="Fievet G."/>
            <person name="Helmstetter N."/>
            <person name="King M."/>
            <person name="Knapp S.J."/>
            <person name="Lai Z."/>
            <person name="Le Paslier M.C."/>
            <person name="Lippi Y."/>
            <person name="Lorenzon L."/>
            <person name="Mandel J.R."/>
            <person name="Marage G."/>
            <person name="Marchand G."/>
            <person name="Marquand E."/>
            <person name="Bret-Mestries E."/>
            <person name="Morien E."/>
            <person name="Nambeesan S."/>
            <person name="Nguyen T."/>
            <person name="Pegot-Espagnet P."/>
            <person name="Pouilly N."/>
            <person name="Raftis F."/>
            <person name="Sallet E."/>
            <person name="Schiex T."/>
            <person name="Thomas J."/>
            <person name="Vandecasteele C."/>
            <person name="Vares D."/>
            <person name="Vear F."/>
            <person name="Vautrin S."/>
            <person name="Crespi M."/>
            <person name="Mangin B."/>
            <person name="Burke J.M."/>
            <person name="Salse J."/>
            <person name="Munos S."/>
            <person name="Vincourt P."/>
            <person name="Rieseberg L.H."/>
            <person name="Langlade N.B."/>
        </authorList>
    </citation>
    <scope>NUCLEOTIDE SEQUENCE</scope>
    <source>
        <tissue evidence="1">Leaves</tissue>
    </source>
</reference>
<dbReference type="InterPro" id="IPR011009">
    <property type="entry name" value="Kinase-like_dom_sf"/>
</dbReference>
<proteinExistence type="predicted"/>
<name>A0A9K3JUH7_HELAN</name>
<protein>
    <recommendedName>
        <fullName evidence="3">Protein kinase domain-containing protein</fullName>
    </recommendedName>
</protein>
<evidence type="ECO:0000313" key="2">
    <source>
        <dbReference type="Proteomes" id="UP000215914"/>
    </source>
</evidence>
<comment type="caution">
    <text evidence="1">The sequence shown here is derived from an EMBL/GenBank/DDBJ whole genome shotgun (WGS) entry which is preliminary data.</text>
</comment>
<dbReference type="AlphaFoldDB" id="A0A9K3JUH7"/>
<gene>
    <name evidence="1" type="ORF">HanXRQr2_Chr01g0016701</name>
</gene>
<dbReference type="SUPFAM" id="SSF56112">
    <property type="entry name" value="Protein kinase-like (PK-like)"/>
    <property type="match status" value="1"/>
</dbReference>
<keyword evidence="2" id="KW-1185">Reference proteome</keyword>
<accession>A0A9K3JUH7</accession>
<dbReference type="GO" id="GO:0016740">
    <property type="term" value="F:transferase activity"/>
    <property type="evidence" value="ECO:0007669"/>
    <property type="project" value="UniProtKB-KW"/>
</dbReference>
<evidence type="ECO:0000313" key="1">
    <source>
        <dbReference type="EMBL" id="KAF5821669.1"/>
    </source>
</evidence>
<evidence type="ECO:0008006" key="3">
    <source>
        <dbReference type="Google" id="ProtNLM"/>
    </source>
</evidence>
<reference evidence="1" key="2">
    <citation type="submission" date="2020-06" db="EMBL/GenBank/DDBJ databases">
        <title>Helianthus annuus Genome sequencing and assembly Release 2.</title>
        <authorList>
            <person name="Gouzy J."/>
            <person name="Langlade N."/>
            <person name="Munos S."/>
        </authorList>
    </citation>
    <scope>NUCLEOTIDE SEQUENCE</scope>
    <source>
        <tissue evidence="1">Leaves</tissue>
    </source>
</reference>